<dbReference type="EMBL" id="JAFLCK010000010">
    <property type="protein sequence ID" value="MBN8660410.1"/>
    <property type="molecule type" value="Genomic_DNA"/>
</dbReference>
<dbReference type="Proteomes" id="UP000664277">
    <property type="component" value="Unassembled WGS sequence"/>
</dbReference>
<gene>
    <name evidence="4" type="ORF">J0M35_08625</name>
</gene>
<reference evidence="4" key="1">
    <citation type="submission" date="2021-02" db="EMBL/GenBank/DDBJ databases">
        <title>Genome-Resolved Metagenomics of a Microbial Community Performing Photosynthetic Biological Nutrient Removal.</title>
        <authorList>
            <person name="Mcdaniel E.A."/>
        </authorList>
    </citation>
    <scope>NUCLEOTIDE SEQUENCE</scope>
    <source>
        <strain evidence="4">UWPOB_OBS1</strain>
    </source>
</reference>
<feature type="domain" description="SHSP" evidence="3">
    <location>
        <begin position="13"/>
        <end position="125"/>
    </location>
</feature>
<dbReference type="CDD" id="cd06464">
    <property type="entry name" value="ACD_sHsps-like"/>
    <property type="match status" value="1"/>
</dbReference>
<comment type="caution">
    <text evidence="4">The sequence shown here is derived from an EMBL/GenBank/DDBJ whole genome shotgun (WGS) entry which is preliminary data.</text>
</comment>
<dbReference type="PROSITE" id="PS01031">
    <property type="entry name" value="SHSP"/>
    <property type="match status" value="1"/>
</dbReference>
<evidence type="ECO:0000256" key="2">
    <source>
        <dbReference type="RuleBase" id="RU003616"/>
    </source>
</evidence>
<protein>
    <submittedName>
        <fullName evidence="4">Hsp20/alpha crystallin family protein</fullName>
    </submittedName>
</protein>
<dbReference type="Pfam" id="PF00011">
    <property type="entry name" value="HSP20"/>
    <property type="match status" value="1"/>
</dbReference>
<dbReference type="PANTHER" id="PTHR11527">
    <property type="entry name" value="HEAT-SHOCK PROTEIN 20 FAMILY MEMBER"/>
    <property type="match status" value="1"/>
</dbReference>
<dbReference type="SUPFAM" id="SSF49764">
    <property type="entry name" value="HSP20-like chaperones"/>
    <property type="match status" value="1"/>
</dbReference>
<dbReference type="InterPro" id="IPR031107">
    <property type="entry name" value="Small_HSP"/>
</dbReference>
<evidence type="ECO:0000313" key="4">
    <source>
        <dbReference type="EMBL" id="MBN8660410.1"/>
    </source>
</evidence>
<name>A0A8J7TM26_9BACT</name>
<dbReference type="InterPro" id="IPR002068">
    <property type="entry name" value="A-crystallin/Hsp20_dom"/>
</dbReference>
<evidence type="ECO:0000259" key="3">
    <source>
        <dbReference type="PROSITE" id="PS01031"/>
    </source>
</evidence>
<dbReference type="InterPro" id="IPR008978">
    <property type="entry name" value="HSP20-like_chaperone"/>
</dbReference>
<organism evidence="4 5">
    <name type="scientific">Candidatus Obscuribacter phosphatis</name>
    <dbReference type="NCBI Taxonomy" id="1906157"/>
    <lineage>
        <taxon>Bacteria</taxon>
        <taxon>Bacillati</taxon>
        <taxon>Candidatus Melainabacteria</taxon>
        <taxon>Candidatus Obscuribacterales</taxon>
        <taxon>Candidatus Obscuribacteraceae</taxon>
        <taxon>Candidatus Obscuribacter</taxon>
    </lineage>
</organism>
<dbReference type="AlphaFoldDB" id="A0A8J7TM26"/>
<sequence>MTTALLEPRQKVEAAQVYVPRADIYESGDQLVVLADMPGVRQESIDITIEQNILTIYGKVEEPQLEGYNLVYSEYGVGDYRRVFTLSNEIDKDGIQATIKNGVLKLLLPKSKASLPRKISVTSCD</sequence>
<evidence type="ECO:0000313" key="5">
    <source>
        <dbReference type="Proteomes" id="UP000664277"/>
    </source>
</evidence>
<dbReference type="Gene3D" id="2.60.40.790">
    <property type="match status" value="1"/>
</dbReference>
<proteinExistence type="inferred from homology"/>
<evidence type="ECO:0000256" key="1">
    <source>
        <dbReference type="PROSITE-ProRule" id="PRU00285"/>
    </source>
</evidence>
<accession>A0A8J7TM26</accession>
<comment type="similarity">
    <text evidence="1 2">Belongs to the small heat shock protein (HSP20) family.</text>
</comment>